<dbReference type="PANTHER" id="PTHR46732">
    <property type="entry name" value="ATP-DEPENDENT PROTEASE LA (LON) DOMAIN PROTEIN"/>
    <property type="match status" value="1"/>
</dbReference>
<dbReference type="Pfam" id="PF02190">
    <property type="entry name" value="LON_substr_bdg"/>
    <property type="match status" value="1"/>
</dbReference>
<evidence type="ECO:0000259" key="1">
    <source>
        <dbReference type="PROSITE" id="PS51787"/>
    </source>
</evidence>
<keyword evidence="3" id="KW-1185">Reference proteome</keyword>
<protein>
    <submittedName>
        <fullName evidence="2">Peptidase S16</fullName>
    </submittedName>
</protein>
<accession>A0A848G3X4</accession>
<feature type="domain" description="Lon N-terminal" evidence="1">
    <location>
        <begin position="7"/>
        <end position="197"/>
    </location>
</feature>
<dbReference type="Gene3D" id="1.10.4060.10">
    <property type="entry name" value="BPP1347 like domain"/>
    <property type="match status" value="1"/>
</dbReference>
<evidence type="ECO:0000313" key="3">
    <source>
        <dbReference type="Proteomes" id="UP000580043"/>
    </source>
</evidence>
<dbReference type="InterPro" id="IPR003111">
    <property type="entry name" value="Lon_prtase_N"/>
</dbReference>
<organism evidence="2 3">
    <name type="scientific">Zoogloea dura</name>
    <dbReference type="NCBI Taxonomy" id="2728840"/>
    <lineage>
        <taxon>Bacteria</taxon>
        <taxon>Pseudomonadati</taxon>
        <taxon>Pseudomonadota</taxon>
        <taxon>Betaproteobacteria</taxon>
        <taxon>Rhodocyclales</taxon>
        <taxon>Zoogloeaceae</taxon>
        <taxon>Zoogloea</taxon>
    </lineage>
</organism>
<sequence length="200" mass="22335">MSSTPSTVEIPLFPLGTVLFPDGVLPLKLFEARYLDMAARCMRSGSPFGVCLIREGGEVGQPAEPHEVGCIARIIDWDMNQPGLLFITTRGGERFRIVEREIRPDRLQTARITPLPEPAVTAVPEELQALLPLLEAIVADAGDKMFPPPHRFDDATWVGYRLAEALPIPPLARQRLLALDDSLSRLEIIHQYLQQHRLLD</sequence>
<dbReference type="EMBL" id="JABBGA010000005">
    <property type="protein sequence ID" value="NML25675.1"/>
    <property type="molecule type" value="Genomic_DNA"/>
</dbReference>
<dbReference type="Proteomes" id="UP000580043">
    <property type="component" value="Unassembled WGS sequence"/>
</dbReference>
<proteinExistence type="predicted"/>
<dbReference type="AlphaFoldDB" id="A0A848G3X4"/>
<dbReference type="InterPro" id="IPR015947">
    <property type="entry name" value="PUA-like_sf"/>
</dbReference>
<dbReference type="SUPFAM" id="SSF88697">
    <property type="entry name" value="PUA domain-like"/>
    <property type="match status" value="1"/>
</dbReference>
<dbReference type="InterPro" id="IPR046336">
    <property type="entry name" value="Lon_prtase_N_sf"/>
</dbReference>
<gene>
    <name evidence="2" type="ORF">HHL15_07960</name>
</gene>
<reference evidence="2 3" key="1">
    <citation type="submission" date="2020-04" db="EMBL/GenBank/DDBJ databases">
        <title>Zoogloea sp. G-4-1-14 isolated from soil.</title>
        <authorList>
            <person name="Dahal R.H."/>
        </authorList>
    </citation>
    <scope>NUCLEOTIDE SEQUENCE [LARGE SCALE GENOMIC DNA]</scope>
    <source>
        <strain evidence="2 3">G-4-1-14</strain>
    </source>
</reference>
<name>A0A848G3X4_9RHOO</name>
<evidence type="ECO:0000313" key="2">
    <source>
        <dbReference type="EMBL" id="NML25675.1"/>
    </source>
</evidence>
<comment type="caution">
    <text evidence="2">The sequence shown here is derived from an EMBL/GenBank/DDBJ whole genome shotgun (WGS) entry which is preliminary data.</text>
</comment>
<dbReference type="SMART" id="SM00464">
    <property type="entry name" value="LON"/>
    <property type="match status" value="1"/>
</dbReference>
<dbReference type="RefSeq" id="WP_169145323.1">
    <property type="nucleotide sequence ID" value="NZ_JABBGA010000005.1"/>
</dbReference>
<dbReference type="PANTHER" id="PTHR46732:SF8">
    <property type="entry name" value="ATP-DEPENDENT PROTEASE LA (LON) DOMAIN PROTEIN"/>
    <property type="match status" value="1"/>
</dbReference>
<dbReference type="PROSITE" id="PS51787">
    <property type="entry name" value="LON_N"/>
    <property type="match status" value="1"/>
</dbReference>
<dbReference type="Gene3D" id="2.30.130.40">
    <property type="entry name" value="LON domain-like"/>
    <property type="match status" value="1"/>
</dbReference>